<evidence type="ECO:0008006" key="13">
    <source>
        <dbReference type="Google" id="ProtNLM"/>
    </source>
</evidence>
<name>A0A9P6NG23_9BASI</name>
<reference evidence="11" key="1">
    <citation type="submission" date="2013-11" db="EMBL/GenBank/DDBJ databases">
        <title>Genome sequence of the fusiform rust pathogen reveals effectors for host alternation and coevolution with pine.</title>
        <authorList>
            <consortium name="DOE Joint Genome Institute"/>
            <person name="Smith K."/>
            <person name="Pendleton A."/>
            <person name="Kubisiak T."/>
            <person name="Anderson C."/>
            <person name="Salamov A."/>
            <person name="Aerts A."/>
            <person name="Riley R."/>
            <person name="Clum A."/>
            <person name="Lindquist E."/>
            <person name="Ence D."/>
            <person name="Campbell M."/>
            <person name="Kronenberg Z."/>
            <person name="Feau N."/>
            <person name="Dhillon B."/>
            <person name="Hamelin R."/>
            <person name="Burleigh J."/>
            <person name="Smith J."/>
            <person name="Yandell M."/>
            <person name="Nelson C."/>
            <person name="Grigoriev I."/>
            <person name="Davis J."/>
        </authorList>
    </citation>
    <scope>NUCLEOTIDE SEQUENCE</scope>
    <source>
        <strain evidence="11">G11</strain>
    </source>
</reference>
<dbReference type="AlphaFoldDB" id="A0A9P6NG23"/>
<dbReference type="PANTHER" id="PTHR24287:SF1">
    <property type="entry name" value="P450, PUTATIVE (EUROFUNG)-RELATED"/>
    <property type="match status" value="1"/>
</dbReference>
<dbReference type="GO" id="GO:0004497">
    <property type="term" value="F:monooxygenase activity"/>
    <property type="evidence" value="ECO:0007669"/>
    <property type="project" value="UniProtKB-KW"/>
</dbReference>
<proteinExistence type="inferred from homology"/>
<feature type="transmembrane region" description="Helical" evidence="10">
    <location>
        <begin position="6"/>
        <end position="26"/>
    </location>
</feature>
<dbReference type="PRINTS" id="PR00385">
    <property type="entry name" value="P450"/>
</dbReference>
<evidence type="ECO:0000256" key="8">
    <source>
        <dbReference type="PIRSR" id="PIRSR602401-1"/>
    </source>
</evidence>
<evidence type="ECO:0000256" key="10">
    <source>
        <dbReference type="SAM" id="Phobius"/>
    </source>
</evidence>
<feature type="binding site" description="axial binding residue" evidence="8">
    <location>
        <position position="472"/>
    </location>
    <ligand>
        <name>heme</name>
        <dbReference type="ChEBI" id="CHEBI:30413"/>
    </ligand>
    <ligandPart>
        <name>Fe</name>
        <dbReference type="ChEBI" id="CHEBI:18248"/>
    </ligandPart>
</feature>
<dbReference type="InterPro" id="IPR001128">
    <property type="entry name" value="Cyt_P450"/>
</dbReference>
<comment type="cofactor">
    <cofactor evidence="1 8">
        <name>heme</name>
        <dbReference type="ChEBI" id="CHEBI:30413"/>
    </cofactor>
</comment>
<comment type="similarity">
    <text evidence="2 9">Belongs to the cytochrome P450 family.</text>
</comment>
<dbReference type="Proteomes" id="UP000886653">
    <property type="component" value="Unassembled WGS sequence"/>
</dbReference>
<dbReference type="PANTHER" id="PTHR24287">
    <property type="entry name" value="P450, PUTATIVE (EUROFUNG)-RELATED"/>
    <property type="match status" value="1"/>
</dbReference>
<keyword evidence="10" id="KW-0812">Transmembrane</keyword>
<accession>A0A9P6NG23</accession>
<dbReference type="GO" id="GO:0020037">
    <property type="term" value="F:heme binding"/>
    <property type="evidence" value="ECO:0007669"/>
    <property type="project" value="InterPro"/>
</dbReference>
<dbReference type="PRINTS" id="PR00463">
    <property type="entry name" value="EP450I"/>
</dbReference>
<keyword evidence="10" id="KW-1133">Transmembrane helix</keyword>
<evidence type="ECO:0000256" key="5">
    <source>
        <dbReference type="ARBA" id="ARBA00023002"/>
    </source>
</evidence>
<dbReference type="Gene3D" id="1.10.630.10">
    <property type="entry name" value="Cytochrome P450"/>
    <property type="match status" value="1"/>
</dbReference>
<organism evidence="11 12">
    <name type="scientific">Cronartium quercuum f. sp. fusiforme G11</name>
    <dbReference type="NCBI Taxonomy" id="708437"/>
    <lineage>
        <taxon>Eukaryota</taxon>
        <taxon>Fungi</taxon>
        <taxon>Dikarya</taxon>
        <taxon>Basidiomycota</taxon>
        <taxon>Pucciniomycotina</taxon>
        <taxon>Pucciniomycetes</taxon>
        <taxon>Pucciniales</taxon>
        <taxon>Coleosporiaceae</taxon>
        <taxon>Cronartium</taxon>
    </lineage>
</organism>
<dbReference type="InterPro" id="IPR036396">
    <property type="entry name" value="Cyt_P450_sf"/>
</dbReference>
<keyword evidence="7 9" id="KW-0503">Monooxygenase</keyword>
<keyword evidence="3 8" id="KW-0349">Heme</keyword>
<sequence length="528" mass="60770">MITVFLSSIITGFTCRIALFVSLFFITRKIRLGIREYLIDRRARAVNARLAPRVDSALPFGLFFVWRRLLMYSTGVPGDAVANFRNFPEGTQVIRTREIGFDVIHTLSHLDAKHVLTTGFEKWGKAPPFVEAFKPLLGEGVFLSDQRGLWEWHRALTRPHFLRERGVANVKVIEEHMERVLVWLEKKAEAQEVVDIQEIFGSFTLTVATQHYFGHCVDTLNHKFFDRPMNSGSIDAARFVQDFTDAQFQCMKYMALPSMVRHLLQRFQIGNKAIRGVSRVVDDIIADAEKKFRQQSLVTEEQEIPQNLFDHLYQSECSAELLRHQLINILLAAYDTSTCLLTTCIYELAGRNELWNKLRDEVATLPDNPVSLLEQVRKLKLLNAVINETLRLHPPVWYNGRYSFEEDVLPSGIYVPAGARCQFYVRQFQRDPLIWGKNAEDFVPERWLDGKQNVHSKDPFVYQPFGAGPRLCLGQQAAYTMASVVLARLLQSFSKVELAEPLSSRTNFKEWPSLTLKVRGGLWVRFQK</sequence>
<comment type="caution">
    <text evidence="11">The sequence shown here is derived from an EMBL/GenBank/DDBJ whole genome shotgun (WGS) entry which is preliminary data.</text>
</comment>
<dbReference type="InterPro" id="IPR002401">
    <property type="entry name" value="Cyt_P450_E_grp-I"/>
</dbReference>
<evidence type="ECO:0000256" key="9">
    <source>
        <dbReference type="RuleBase" id="RU000461"/>
    </source>
</evidence>
<dbReference type="GO" id="GO:0005506">
    <property type="term" value="F:iron ion binding"/>
    <property type="evidence" value="ECO:0007669"/>
    <property type="project" value="InterPro"/>
</dbReference>
<keyword evidence="4 8" id="KW-0479">Metal-binding</keyword>
<keyword evidence="12" id="KW-1185">Reference proteome</keyword>
<evidence type="ECO:0000256" key="7">
    <source>
        <dbReference type="ARBA" id="ARBA00023033"/>
    </source>
</evidence>
<evidence type="ECO:0000313" key="12">
    <source>
        <dbReference type="Proteomes" id="UP000886653"/>
    </source>
</evidence>
<evidence type="ECO:0000256" key="1">
    <source>
        <dbReference type="ARBA" id="ARBA00001971"/>
    </source>
</evidence>
<dbReference type="EMBL" id="MU167279">
    <property type="protein sequence ID" value="KAG0145318.1"/>
    <property type="molecule type" value="Genomic_DNA"/>
</dbReference>
<dbReference type="PROSITE" id="PS00086">
    <property type="entry name" value="CYTOCHROME_P450"/>
    <property type="match status" value="1"/>
</dbReference>
<dbReference type="GO" id="GO:0016705">
    <property type="term" value="F:oxidoreductase activity, acting on paired donors, with incorporation or reduction of molecular oxygen"/>
    <property type="evidence" value="ECO:0007669"/>
    <property type="project" value="InterPro"/>
</dbReference>
<evidence type="ECO:0000313" key="11">
    <source>
        <dbReference type="EMBL" id="KAG0145318.1"/>
    </source>
</evidence>
<evidence type="ECO:0000256" key="3">
    <source>
        <dbReference type="ARBA" id="ARBA00022617"/>
    </source>
</evidence>
<gene>
    <name evidence="11" type="ORF">CROQUDRAFT_45993</name>
</gene>
<evidence type="ECO:0000256" key="4">
    <source>
        <dbReference type="ARBA" id="ARBA00022723"/>
    </source>
</evidence>
<dbReference type="InterPro" id="IPR047146">
    <property type="entry name" value="Cyt_P450_E_CYP52_fungi"/>
</dbReference>
<keyword evidence="6 8" id="KW-0408">Iron</keyword>
<keyword evidence="10" id="KW-0472">Membrane</keyword>
<evidence type="ECO:0000256" key="6">
    <source>
        <dbReference type="ARBA" id="ARBA00023004"/>
    </source>
</evidence>
<dbReference type="OrthoDB" id="1470350at2759"/>
<dbReference type="Pfam" id="PF00067">
    <property type="entry name" value="p450"/>
    <property type="match status" value="1"/>
</dbReference>
<evidence type="ECO:0000256" key="2">
    <source>
        <dbReference type="ARBA" id="ARBA00010617"/>
    </source>
</evidence>
<dbReference type="InterPro" id="IPR017972">
    <property type="entry name" value="Cyt_P450_CS"/>
</dbReference>
<protein>
    <recommendedName>
        <fullName evidence="13">Cytochrome P450</fullName>
    </recommendedName>
</protein>
<dbReference type="SUPFAM" id="SSF48264">
    <property type="entry name" value="Cytochrome P450"/>
    <property type="match status" value="1"/>
</dbReference>
<keyword evidence="5 9" id="KW-0560">Oxidoreductase</keyword>